<proteinExistence type="predicted"/>
<reference evidence="1" key="1">
    <citation type="submission" date="2020-06" db="EMBL/GenBank/DDBJ databases">
        <authorList>
            <person name="Li T."/>
            <person name="Hu X."/>
            <person name="Zhang T."/>
            <person name="Song X."/>
            <person name="Zhang H."/>
            <person name="Dai N."/>
            <person name="Sheng W."/>
            <person name="Hou X."/>
            <person name="Wei L."/>
        </authorList>
    </citation>
    <scope>NUCLEOTIDE SEQUENCE</scope>
    <source>
        <strain evidence="1">KEN1</strain>
        <tissue evidence="1">Leaf</tissue>
    </source>
</reference>
<protein>
    <recommendedName>
        <fullName evidence="2">Retrotransposon gag domain-containing protein</fullName>
    </recommendedName>
</protein>
<dbReference type="AlphaFoldDB" id="A0AAW2YBF0"/>
<name>A0AAW2YBF0_9LAMI</name>
<dbReference type="EMBL" id="JACGWN010000001">
    <property type="protein sequence ID" value="KAL0463127.1"/>
    <property type="molecule type" value="Genomic_DNA"/>
</dbReference>
<evidence type="ECO:0000313" key="1">
    <source>
        <dbReference type="EMBL" id="KAL0463127.1"/>
    </source>
</evidence>
<sequence length="202" mass="23112">MVQTTSLEEQIASLTTVVGNLLKHVQARDDQLNKLHEKFQSTPALNELDKQDFSIECNTSKEISVSTDGFVSIEHVKNTVNEAIANSYETGVQVFKSYVKPYTKRIEQLRMPENCQPPKFQQFNGHGDHRQHIAHFVETCNNAGTDGDLLAKQFVLSLKDAAFDWYIDLEANFIDSWDDLQNKFFSRFYSARRTVSMIELAN</sequence>
<dbReference type="PANTHER" id="PTHR33437">
    <property type="entry name" value="OS06G0361200 PROTEIN"/>
    <property type="match status" value="1"/>
</dbReference>
<dbReference type="PANTHER" id="PTHR33437:SF2">
    <property type="entry name" value="OS06G0361200 PROTEIN"/>
    <property type="match status" value="1"/>
</dbReference>
<organism evidence="1">
    <name type="scientific">Sesamum latifolium</name>
    <dbReference type="NCBI Taxonomy" id="2727402"/>
    <lineage>
        <taxon>Eukaryota</taxon>
        <taxon>Viridiplantae</taxon>
        <taxon>Streptophyta</taxon>
        <taxon>Embryophyta</taxon>
        <taxon>Tracheophyta</taxon>
        <taxon>Spermatophyta</taxon>
        <taxon>Magnoliopsida</taxon>
        <taxon>eudicotyledons</taxon>
        <taxon>Gunneridae</taxon>
        <taxon>Pentapetalae</taxon>
        <taxon>asterids</taxon>
        <taxon>lamiids</taxon>
        <taxon>Lamiales</taxon>
        <taxon>Pedaliaceae</taxon>
        <taxon>Sesamum</taxon>
    </lineage>
</organism>
<accession>A0AAW2YBF0</accession>
<evidence type="ECO:0008006" key="2">
    <source>
        <dbReference type="Google" id="ProtNLM"/>
    </source>
</evidence>
<comment type="caution">
    <text evidence="1">The sequence shown here is derived from an EMBL/GenBank/DDBJ whole genome shotgun (WGS) entry which is preliminary data.</text>
</comment>
<reference evidence="1" key="2">
    <citation type="journal article" date="2024" name="Plant">
        <title>Genomic evolution and insights into agronomic trait innovations of Sesamum species.</title>
        <authorList>
            <person name="Miao H."/>
            <person name="Wang L."/>
            <person name="Qu L."/>
            <person name="Liu H."/>
            <person name="Sun Y."/>
            <person name="Le M."/>
            <person name="Wang Q."/>
            <person name="Wei S."/>
            <person name="Zheng Y."/>
            <person name="Lin W."/>
            <person name="Duan Y."/>
            <person name="Cao H."/>
            <person name="Xiong S."/>
            <person name="Wang X."/>
            <person name="Wei L."/>
            <person name="Li C."/>
            <person name="Ma Q."/>
            <person name="Ju M."/>
            <person name="Zhao R."/>
            <person name="Li G."/>
            <person name="Mu C."/>
            <person name="Tian Q."/>
            <person name="Mei H."/>
            <person name="Zhang T."/>
            <person name="Gao T."/>
            <person name="Zhang H."/>
        </authorList>
    </citation>
    <scope>NUCLEOTIDE SEQUENCE</scope>
    <source>
        <strain evidence="1">KEN1</strain>
    </source>
</reference>
<gene>
    <name evidence="1" type="ORF">Slati_0200300</name>
</gene>